<evidence type="ECO:0008006" key="8">
    <source>
        <dbReference type="Google" id="ProtNLM"/>
    </source>
</evidence>
<evidence type="ECO:0000256" key="5">
    <source>
        <dbReference type="SAM" id="Phobius"/>
    </source>
</evidence>
<comment type="subcellular location">
    <subcellularLocation>
        <location evidence="1">Membrane</location>
        <topology evidence="1">Multi-pass membrane protein</topology>
    </subcellularLocation>
</comment>
<gene>
    <name evidence="6" type="ORF">RN001_004728</name>
</gene>
<reference evidence="7" key="1">
    <citation type="submission" date="2023-01" db="EMBL/GenBank/DDBJ databases">
        <title>Key to firefly adult light organ development and bioluminescence: homeobox transcription factors regulate luciferase expression and transportation to peroxisome.</title>
        <authorList>
            <person name="Fu X."/>
        </authorList>
    </citation>
    <scope>NUCLEOTIDE SEQUENCE [LARGE SCALE GENOMIC DNA]</scope>
</reference>
<dbReference type="Pfam" id="PF00146">
    <property type="entry name" value="NADHdh"/>
    <property type="match status" value="1"/>
</dbReference>
<organism evidence="6 7">
    <name type="scientific">Aquatica leii</name>
    <dbReference type="NCBI Taxonomy" id="1421715"/>
    <lineage>
        <taxon>Eukaryota</taxon>
        <taxon>Metazoa</taxon>
        <taxon>Ecdysozoa</taxon>
        <taxon>Arthropoda</taxon>
        <taxon>Hexapoda</taxon>
        <taxon>Insecta</taxon>
        <taxon>Pterygota</taxon>
        <taxon>Neoptera</taxon>
        <taxon>Endopterygota</taxon>
        <taxon>Coleoptera</taxon>
        <taxon>Polyphaga</taxon>
        <taxon>Elateriformia</taxon>
        <taxon>Elateroidea</taxon>
        <taxon>Lampyridae</taxon>
        <taxon>Luciolinae</taxon>
        <taxon>Aquatica</taxon>
    </lineage>
</organism>
<proteinExistence type="predicted"/>
<keyword evidence="7" id="KW-1185">Reference proteome</keyword>
<dbReference type="Proteomes" id="UP001353858">
    <property type="component" value="Unassembled WGS sequence"/>
</dbReference>
<comment type="caution">
    <text evidence="6">The sequence shown here is derived from an EMBL/GenBank/DDBJ whole genome shotgun (WGS) entry which is preliminary data.</text>
</comment>
<protein>
    <recommendedName>
        <fullName evidence="8">NADH dehydrogenase subunit 1</fullName>
    </recommendedName>
</protein>
<keyword evidence="4 5" id="KW-0472">Membrane</keyword>
<keyword evidence="3 5" id="KW-1133">Transmembrane helix</keyword>
<dbReference type="AlphaFoldDB" id="A0AAN7PBS1"/>
<dbReference type="EMBL" id="JARPUR010000002">
    <property type="protein sequence ID" value="KAK4881409.1"/>
    <property type="molecule type" value="Genomic_DNA"/>
</dbReference>
<dbReference type="InterPro" id="IPR001694">
    <property type="entry name" value="NADH_UbQ_OxRdtase_su1/FPO"/>
</dbReference>
<evidence type="ECO:0000256" key="4">
    <source>
        <dbReference type="ARBA" id="ARBA00023136"/>
    </source>
</evidence>
<evidence type="ECO:0000313" key="7">
    <source>
        <dbReference type="Proteomes" id="UP001353858"/>
    </source>
</evidence>
<evidence type="ECO:0000313" key="6">
    <source>
        <dbReference type="EMBL" id="KAK4881409.1"/>
    </source>
</evidence>
<dbReference type="GO" id="GO:0016020">
    <property type="term" value="C:membrane"/>
    <property type="evidence" value="ECO:0007669"/>
    <property type="project" value="UniProtKB-SubCell"/>
</dbReference>
<evidence type="ECO:0000256" key="3">
    <source>
        <dbReference type="ARBA" id="ARBA00022989"/>
    </source>
</evidence>
<accession>A0AAN7PBS1</accession>
<sequence length="91" mass="10725">MERFISYIILILCVLIGVAFLTLFERKILGYIQIRKGPNKVGFIDPFCFSKQTSLRENNFTFNAIMIYVNNYHIKTDNEYTSIYTLMDIPQ</sequence>
<feature type="transmembrane region" description="Helical" evidence="5">
    <location>
        <begin position="6"/>
        <end position="24"/>
    </location>
</feature>
<evidence type="ECO:0000256" key="1">
    <source>
        <dbReference type="ARBA" id="ARBA00004141"/>
    </source>
</evidence>
<keyword evidence="2 5" id="KW-0812">Transmembrane</keyword>
<name>A0AAN7PBS1_9COLE</name>
<evidence type="ECO:0000256" key="2">
    <source>
        <dbReference type="ARBA" id="ARBA00022692"/>
    </source>
</evidence>